<proteinExistence type="predicted"/>
<protein>
    <submittedName>
        <fullName evidence="1">Uncharacterized protein</fullName>
    </submittedName>
</protein>
<gene>
    <name evidence="1" type="ORF">HPB47_001873</name>
</gene>
<sequence>MPETPLRRRQKEDFEQHLHVSRSRSEAATEELVVGLGRLRKAPIQSSASLPASPVHRGPFWRGAMGSSCSSAQKKDKKQRWGPHAGGRGRALTALARRGSPGLESLASPLLGRLGEGEEEEQGSRQLGLYVCSALPDTLAERTLLMERVYPALRHQAAQRGYDLCLADLHWGMRLNDRALLAEVCLSTLARLRARGRLLALVLLPERLEGGLPQTLPPWLPGGLAGGLAEWYVPDGRGGQRLRAPVGDAAPLEAALREVLSPLQRALYLTSVLEEEVRAAVLCPAQRPQDCVWLERRWTHRPRPDGAPPADDDGARRFGALRGELEDRLPEAHKLVVRARWGEAEEASYLAEVGCLLERALGALLDGAAEADAAQEAGRPCGNLERALALELCQQGAWARDLARGFVGRTESLSRLERYVQSGGGRPLVVHGPPGVGKSALVARAAALCADWLPGAPVVARFVGAVPASPDRLLCSLCEHVCALSGVHPAEASRSGADRRALLGSLLGRSERPLVLVLDGLDQLEGDWDWLPARLPPHVRLLLTLRDGCPQLEELEPECLLALGPLPVPEAEAIVRAALERSGRILNPEQWTLVAACLEREGSPLQAHLLAALAERWGPDDQPPGDTTLGGLAAEAVRLAEREVGPRLVPFVLGLLSVARHGLSDAEVLDALSRHPATFEACPSLDGSPARCPPGLWALVRTVLRPFLRTRVVAGRALHTWRGEAHRALLCEGRLDADTMRDCALALVALFSEGRDARSLVELPWIALGLARRGDGAALGAALGAPGQPPLALVRERFLLDAGWLRDKATAAEPWLLLEELRTYLSLEPSDAECCLLAETLELAAYALRYDGRQLAAQLWARLRRRLEQGDLPRLEALCAALRAAGPGLEPRSAHLREPGAQTWTGPCAPSDEGPCLGRLYTIRGDAAHMVSLDRADLRVWDVRAERVVRHLAGLPQPRDLQMVDPFRALVLCDRELRVYSLDEGRLLVRLKGVMNQKMAYFGLHGRDYAVALSRNRMFLNSLLVSANGKICVCGDETQKPFPLLVWDLSRRKLLYDLRIPHHEFLTRLSAISGDGHYVVCVCRASPF</sequence>
<accession>A0AC60PPA7</accession>
<comment type="caution">
    <text evidence="1">The sequence shown here is derived from an EMBL/GenBank/DDBJ whole genome shotgun (WGS) entry which is preliminary data.</text>
</comment>
<reference evidence="1 2" key="1">
    <citation type="journal article" date="2020" name="Cell">
        <title>Large-Scale Comparative Analyses of Tick Genomes Elucidate Their Genetic Diversity and Vector Capacities.</title>
        <authorList>
            <consortium name="Tick Genome and Microbiome Consortium (TIGMIC)"/>
            <person name="Jia N."/>
            <person name="Wang J."/>
            <person name="Shi W."/>
            <person name="Du L."/>
            <person name="Sun Y."/>
            <person name="Zhan W."/>
            <person name="Jiang J.F."/>
            <person name="Wang Q."/>
            <person name="Zhang B."/>
            <person name="Ji P."/>
            <person name="Bell-Sakyi L."/>
            <person name="Cui X.M."/>
            <person name="Yuan T.T."/>
            <person name="Jiang B.G."/>
            <person name="Yang W.F."/>
            <person name="Lam T.T."/>
            <person name="Chang Q.C."/>
            <person name="Ding S.J."/>
            <person name="Wang X.J."/>
            <person name="Zhu J.G."/>
            <person name="Ruan X.D."/>
            <person name="Zhao L."/>
            <person name="Wei J.T."/>
            <person name="Ye R.Z."/>
            <person name="Que T.C."/>
            <person name="Du C.H."/>
            <person name="Zhou Y.H."/>
            <person name="Cheng J.X."/>
            <person name="Dai P.F."/>
            <person name="Guo W.B."/>
            <person name="Han X.H."/>
            <person name="Huang E.J."/>
            <person name="Li L.F."/>
            <person name="Wei W."/>
            <person name="Gao Y.C."/>
            <person name="Liu J.Z."/>
            <person name="Shao H.Z."/>
            <person name="Wang X."/>
            <person name="Wang C.C."/>
            <person name="Yang T.C."/>
            <person name="Huo Q.B."/>
            <person name="Li W."/>
            <person name="Chen H.Y."/>
            <person name="Chen S.E."/>
            <person name="Zhou L.G."/>
            <person name="Ni X.B."/>
            <person name="Tian J.H."/>
            <person name="Sheng Y."/>
            <person name="Liu T."/>
            <person name="Pan Y.S."/>
            <person name="Xia L.Y."/>
            <person name="Li J."/>
            <person name="Zhao F."/>
            <person name="Cao W.C."/>
        </authorList>
    </citation>
    <scope>NUCLEOTIDE SEQUENCE [LARGE SCALE GENOMIC DNA]</scope>
    <source>
        <strain evidence="1">Iper-2018</strain>
    </source>
</reference>
<name>A0AC60PPA7_IXOPE</name>
<evidence type="ECO:0000313" key="1">
    <source>
        <dbReference type="EMBL" id="KAG0422296.1"/>
    </source>
</evidence>
<evidence type="ECO:0000313" key="2">
    <source>
        <dbReference type="Proteomes" id="UP000805193"/>
    </source>
</evidence>
<dbReference type="EMBL" id="JABSTQ010010252">
    <property type="protein sequence ID" value="KAG0422296.1"/>
    <property type="molecule type" value="Genomic_DNA"/>
</dbReference>
<dbReference type="Proteomes" id="UP000805193">
    <property type="component" value="Unassembled WGS sequence"/>
</dbReference>
<organism evidence="1 2">
    <name type="scientific">Ixodes persulcatus</name>
    <name type="common">Taiga tick</name>
    <dbReference type="NCBI Taxonomy" id="34615"/>
    <lineage>
        <taxon>Eukaryota</taxon>
        <taxon>Metazoa</taxon>
        <taxon>Ecdysozoa</taxon>
        <taxon>Arthropoda</taxon>
        <taxon>Chelicerata</taxon>
        <taxon>Arachnida</taxon>
        <taxon>Acari</taxon>
        <taxon>Parasitiformes</taxon>
        <taxon>Ixodida</taxon>
        <taxon>Ixodoidea</taxon>
        <taxon>Ixodidae</taxon>
        <taxon>Ixodinae</taxon>
        <taxon>Ixodes</taxon>
    </lineage>
</organism>
<keyword evidence="2" id="KW-1185">Reference proteome</keyword>